<feature type="compositionally biased region" description="Basic and acidic residues" evidence="1">
    <location>
        <begin position="1"/>
        <end position="14"/>
    </location>
</feature>
<feature type="compositionally biased region" description="Basic and acidic residues" evidence="1">
    <location>
        <begin position="328"/>
        <end position="341"/>
    </location>
</feature>
<gene>
    <name evidence="2" type="ORF">Pfra01_001760800</name>
</gene>
<feature type="region of interest" description="Disordered" evidence="1">
    <location>
        <begin position="1"/>
        <end position="153"/>
    </location>
</feature>
<dbReference type="EMBL" id="BSXT01002076">
    <property type="protein sequence ID" value="GMF47071.1"/>
    <property type="molecule type" value="Genomic_DNA"/>
</dbReference>
<comment type="caution">
    <text evidence="2">The sequence shown here is derived from an EMBL/GenBank/DDBJ whole genome shotgun (WGS) entry which is preliminary data.</text>
</comment>
<feature type="compositionally biased region" description="Low complexity" evidence="1">
    <location>
        <begin position="138"/>
        <end position="153"/>
    </location>
</feature>
<keyword evidence="3" id="KW-1185">Reference proteome</keyword>
<feature type="region of interest" description="Disordered" evidence="1">
    <location>
        <begin position="292"/>
        <end position="343"/>
    </location>
</feature>
<accession>A0A9W7CXS8</accession>
<proteinExistence type="predicted"/>
<feature type="compositionally biased region" description="Polar residues" evidence="1">
    <location>
        <begin position="292"/>
        <end position="312"/>
    </location>
</feature>
<evidence type="ECO:0000256" key="1">
    <source>
        <dbReference type="SAM" id="MobiDB-lite"/>
    </source>
</evidence>
<feature type="compositionally biased region" description="Low complexity" evidence="1">
    <location>
        <begin position="73"/>
        <end position="107"/>
    </location>
</feature>
<name>A0A9W7CXS8_9STRA</name>
<dbReference type="Proteomes" id="UP001165121">
    <property type="component" value="Unassembled WGS sequence"/>
</dbReference>
<protein>
    <submittedName>
        <fullName evidence="2">Unnamed protein product</fullName>
    </submittedName>
</protein>
<reference evidence="2" key="1">
    <citation type="submission" date="2023-04" db="EMBL/GenBank/DDBJ databases">
        <title>Phytophthora fragariaefolia NBRC 109709.</title>
        <authorList>
            <person name="Ichikawa N."/>
            <person name="Sato H."/>
            <person name="Tonouchi N."/>
        </authorList>
    </citation>
    <scope>NUCLEOTIDE SEQUENCE</scope>
    <source>
        <strain evidence="2">NBRC 109709</strain>
    </source>
</reference>
<sequence>MSGHSTTRDSRAGRSDTVPILEPTLEPTALPRYSRKKVKQQNSFGDSTRELDAKVFDVNYAAPTPSPKPGPAPVAAYTPVPVTSSAPAPAPQPDAKTTTTTDKVQSVYDDTNKMRDEAVYATSPRFGTDSPPRDQGQPRRVPPSSRGQSSRRAAALPGFELGSRLSTVPLDAFNLNDLDVDTEDVDRDDDIVAALLAPPTTRQPFEPGPRCYNFAPATSSTSSYAKMRQSYINFSDSGISSTSSMEMTQLSMLPENAFSDSAISTTSSMEMTQISMLPDNTFSAAIGAKNTNNDYDGSPQNSFGGESSNWFNRRSKSVTSASSSDTNEVEHQSYELGHPGEIKSAFTTRDSEDSYMSMSTFTSSRLDFNAQSQSTRKESVDGRYYPARRRGTGASNQFSNLSILSVQSDDSLAWALTTTPF</sequence>
<evidence type="ECO:0000313" key="3">
    <source>
        <dbReference type="Proteomes" id="UP001165121"/>
    </source>
</evidence>
<organism evidence="2 3">
    <name type="scientific">Phytophthora fragariaefolia</name>
    <dbReference type="NCBI Taxonomy" id="1490495"/>
    <lineage>
        <taxon>Eukaryota</taxon>
        <taxon>Sar</taxon>
        <taxon>Stramenopiles</taxon>
        <taxon>Oomycota</taxon>
        <taxon>Peronosporomycetes</taxon>
        <taxon>Peronosporales</taxon>
        <taxon>Peronosporaceae</taxon>
        <taxon>Phytophthora</taxon>
    </lineage>
</organism>
<evidence type="ECO:0000313" key="2">
    <source>
        <dbReference type="EMBL" id="GMF47071.1"/>
    </source>
</evidence>
<dbReference type="AlphaFoldDB" id="A0A9W7CXS8"/>